<protein>
    <submittedName>
        <fullName evidence="1">Uncharacterized protein</fullName>
    </submittedName>
</protein>
<evidence type="ECO:0000313" key="1">
    <source>
        <dbReference type="EMBL" id="RAK01886.1"/>
    </source>
</evidence>
<comment type="caution">
    <text evidence="1">The sequence shown here is derived from an EMBL/GenBank/DDBJ whole genome shotgun (WGS) entry which is preliminary data.</text>
</comment>
<proteinExistence type="predicted"/>
<dbReference type="Proteomes" id="UP000249203">
    <property type="component" value="Unassembled WGS sequence"/>
</dbReference>
<dbReference type="AlphaFoldDB" id="A0A327XC80"/>
<dbReference type="EMBL" id="QLMD01000001">
    <property type="protein sequence ID" value="RAK01886.1"/>
    <property type="molecule type" value="Genomic_DNA"/>
</dbReference>
<name>A0A327XC80_9GAMM</name>
<gene>
    <name evidence="1" type="ORF">B0I24_101526</name>
</gene>
<organism evidence="1 2">
    <name type="scientific">Aliidiomarina maris</name>
    <dbReference type="NCBI Taxonomy" id="531312"/>
    <lineage>
        <taxon>Bacteria</taxon>
        <taxon>Pseudomonadati</taxon>
        <taxon>Pseudomonadota</taxon>
        <taxon>Gammaproteobacteria</taxon>
        <taxon>Alteromonadales</taxon>
        <taxon>Idiomarinaceae</taxon>
        <taxon>Aliidiomarina</taxon>
    </lineage>
</organism>
<accession>A0A327XC80</accession>
<reference evidence="1 2" key="1">
    <citation type="submission" date="2018-06" db="EMBL/GenBank/DDBJ databases">
        <title>Genomic Encyclopedia of Type Strains, Phase III (KMG-III): the genomes of soil and plant-associated and newly described type strains.</title>
        <authorList>
            <person name="Whitman W."/>
        </authorList>
    </citation>
    <scope>NUCLEOTIDE SEQUENCE [LARGE SCALE GENOMIC DNA]</scope>
    <source>
        <strain evidence="1 2">CGMCC 1.15366</strain>
    </source>
</reference>
<evidence type="ECO:0000313" key="2">
    <source>
        <dbReference type="Proteomes" id="UP000249203"/>
    </source>
</evidence>
<sequence>MKEIKDFIYLDMEKVSGSKMHCIMIPGDSMKTLVTVFAVK</sequence>